<feature type="transmembrane region" description="Helical" evidence="12">
    <location>
        <begin position="85"/>
        <end position="107"/>
    </location>
</feature>
<evidence type="ECO:0000313" key="16">
    <source>
        <dbReference type="Proteomes" id="UP001652661"/>
    </source>
</evidence>
<dbReference type="PANTHER" id="PTHR48438">
    <property type="entry name" value="ALPHA-(1,3)-FUCOSYLTRANSFERASE C-RELATED"/>
    <property type="match status" value="1"/>
</dbReference>
<feature type="domain" description="Fucosyltransferase N-terminal" evidence="15">
    <location>
        <begin position="121"/>
        <end position="224"/>
    </location>
</feature>
<evidence type="ECO:0000256" key="4">
    <source>
        <dbReference type="ARBA" id="ARBA00022676"/>
    </source>
</evidence>
<keyword evidence="16" id="KW-1185">Reference proteome</keyword>
<keyword evidence="8 12" id="KW-1133">Transmembrane helix</keyword>
<dbReference type="EC" id="2.4.1.-" evidence="12"/>
<sequence>MDKNIQFPVDKILSLRRISVQTENMEELPNFLPRQLSADTVKRPDKGPLPKGRWMSASGVDLPPPQRSPMSHLNRQRELYSTNQYIIVLKTVVGVIVVCTFLSMIFVSHLGQSGERESSPKVLILLWNEDPSKMFRKPTHSECGCVVTTDRRHLDKPYDAVVFNADLPYSLEDFSEINRTANYLSVFAARNPLSLGQGPGVWPVDNWPFFNLTMTYRLDSQLVWSEFYFSFTNTARRLNSFRAPSEQYGDDMPGSRIQFLESHLQKKDRLAMYLIYEVDEASLPESFYLAELRKFMDLDAFDSCMGPIDCNHYHFWLIFDATACPDYVPPQMYMAMHNFIVPVLIGGGNLTNLVPPESYISSIDFPKPKDLAAHLKYLVKTPEEYQRCFWWHSIYKLRRSSVPYCQLCSFLNQPKEERRIETTSLMNFADWWTKYQCPQRVTTFL</sequence>
<dbReference type="Pfam" id="PF17039">
    <property type="entry name" value="Glyco_tran_10_N"/>
    <property type="match status" value="1"/>
</dbReference>
<dbReference type="InterPro" id="IPR055270">
    <property type="entry name" value="Glyco_tran_10_C"/>
</dbReference>
<dbReference type="OrthoDB" id="427096at2759"/>
<evidence type="ECO:0000256" key="9">
    <source>
        <dbReference type="ARBA" id="ARBA00023034"/>
    </source>
</evidence>
<dbReference type="InterPro" id="IPR031481">
    <property type="entry name" value="Glyco_tran_10_N"/>
</dbReference>
<dbReference type="InterPro" id="IPR038577">
    <property type="entry name" value="GT10-like_C_sf"/>
</dbReference>
<evidence type="ECO:0000256" key="8">
    <source>
        <dbReference type="ARBA" id="ARBA00022989"/>
    </source>
</evidence>
<dbReference type="Proteomes" id="UP001652661">
    <property type="component" value="Chromosome 3L"/>
</dbReference>
<evidence type="ECO:0000256" key="10">
    <source>
        <dbReference type="ARBA" id="ARBA00023136"/>
    </source>
</evidence>
<reference evidence="17" key="1">
    <citation type="submission" date="2025-08" db="UniProtKB">
        <authorList>
            <consortium name="RefSeq"/>
        </authorList>
    </citation>
    <scope>IDENTIFICATION</scope>
    <source>
        <strain evidence="17">14028-0561.14</strain>
        <tissue evidence="17">Whole fly</tissue>
    </source>
</reference>
<dbReference type="GO" id="GO:0008417">
    <property type="term" value="F:fucosyltransferase activity"/>
    <property type="evidence" value="ECO:0007669"/>
    <property type="project" value="InterPro"/>
</dbReference>
<dbReference type="AlphaFoldDB" id="A0A6P4IZM5"/>
<dbReference type="GO" id="GO:0032580">
    <property type="term" value="C:Golgi cisterna membrane"/>
    <property type="evidence" value="ECO:0007669"/>
    <property type="project" value="UniProtKB-SubCell"/>
</dbReference>
<dbReference type="SUPFAM" id="SSF53756">
    <property type="entry name" value="UDP-Glycosyltransferase/glycogen phosphorylase"/>
    <property type="match status" value="1"/>
</dbReference>
<proteinExistence type="inferred from homology"/>
<keyword evidence="10 12" id="KW-0472">Membrane</keyword>
<evidence type="ECO:0000256" key="3">
    <source>
        <dbReference type="ARBA" id="ARBA00008919"/>
    </source>
</evidence>
<gene>
    <name evidence="17" type="primary">LOC108079029</name>
</gene>
<evidence type="ECO:0000256" key="12">
    <source>
        <dbReference type="RuleBase" id="RU003832"/>
    </source>
</evidence>
<evidence type="ECO:0000256" key="2">
    <source>
        <dbReference type="ARBA" id="ARBA00004922"/>
    </source>
</evidence>
<evidence type="ECO:0000256" key="6">
    <source>
        <dbReference type="ARBA" id="ARBA00022692"/>
    </source>
</evidence>
<feature type="domain" description="Fucosyltransferase C-terminal" evidence="14">
    <location>
        <begin position="265"/>
        <end position="420"/>
    </location>
</feature>
<dbReference type="UniPathway" id="UPA00378"/>
<keyword evidence="9 12" id="KW-0333">Golgi apparatus</keyword>
<dbReference type="PANTHER" id="PTHR48438:SF1">
    <property type="entry name" value="ALPHA-(1,3)-FUCOSYLTRANSFERASE C-RELATED"/>
    <property type="match status" value="1"/>
</dbReference>
<evidence type="ECO:0000256" key="11">
    <source>
        <dbReference type="ARBA" id="ARBA00023180"/>
    </source>
</evidence>
<feature type="region of interest" description="Disordered" evidence="13">
    <location>
        <begin position="36"/>
        <end position="71"/>
    </location>
</feature>
<comment type="pathway">
    <text evidence="2">Protein modification; protein glycosylation.</text>
</comment>
<keyword evidence="7" id="KW-0735">Signal-anchor</keyword>
<comment type="similarity">
    <text evidence="3 12">Belongs to the glycosyltransferase 10 family.</text>
</comment>
<evidence type="ECO:0000256" key="7">
    <source>
        <dbReference type="ARBA" id="ARBA00022968"/>
    </source>
</evidence>
<dbReference type="OMA" id="YHFMLIF"/>
<keyword evidence="6 12" id="KW-0812">Transmembrane</keyword>
<keyword evidence="5 12" id="KW-0808">Transferase</keyword>
<accession>A0A6P4IZM5</accession>
<dbReference type="Gene3D" id="3.40.50.11660">
    <property type="entry name" value="Glycosyl transferase family 10, C-terminal domain"/>
    <property type="match status" value="1"/>
</dbReference>
<dbReference type="RefSeq" id="XP_017028699.1">
    <property type="nucleotide sequence ID" value="XM_017173210.3"/>
</dbReference>
<evidence type="ECO:0000259" key="14">
    <source>
        <dbReference type="Pfam" id="PF00852"/>
    </source>
</evidence>
<dbReference type="GeneID" id="108079029"/>
<evidence type="ECO:0000313" key="17">
    <source>
        <dbReference type="RefSeq" id="XP_017028699.1"/>
    </source>
</evidence>
<name>A0A6P4IZM5_DROKI</name>
<evidence type="ECO:0000256" key="5">
    <source>
        <dbReference type="ARBA" id="ARBA00022679"/>
    </source>
</evidence>
<protein>
    <recommendedName>
        <fullName evidence="12">Fucosyltransferase</fullName>
        <ecNumber evidence="12">2.4.1.-</ecNumber>
    </recommendedName>
</protein>
<organism evidence="16 17">
    <name type="scientific">Drosophila kikkawai</name>
    <name type="common">Fruit fly</name>
    <dbReference type="NCBI Taxonomy" id="30033"/>
    <lineage>
        <taxon>Eukaryota</taxon>
        <taxon>Metazoa</taxon>
        <taxon>Ecdysozoa</taxon>
        <taxon>Arthropoda</taxon>
        <taxon>Hexapoda</taxon>
        <taxon>Insecta</taxon>
        <taxon>Pterygota</taxon>
        <taxon>Neoptera</taxon>
        <taxon>Endopterygota</taxon>
        <taxon>Diptera</taxon>
        <taxon>Brachycera</taxon>
        <taxon>Muscomorpha</taxon>
        <taxon>Ephydroidea</taxon>
        <taxon>Drosophilidae</taxon>
        <taxon>Drosophila</taxon>
        <taxon>Sophophora</taxon>
    </lineage>
</organism>
<evidence type="ECO:0000259" key="15">
    <source>
        <dbReference type="Pfam" id="PF17039"/>
    </source>
</evidence>
<comment type="subcellular location">
    <subcellularLocation>
        <location evidence="1 12">Golgi apparatus</location>
        <location evidence="1 12">Golgi stack membrane</location>
        <topology evidence="1 12">Single-pass type II membrane protein</topology>
    </subcellularLocation>
</comment>
<dbReference type="Pfam" id="PF00852">
    <property type="entry name" value="Glyco_transf_10"/>
    <property type="match status" value="1"/>
</dbReference>
<evidence type="ECO:0000256" key="13">
    <source>
        <dbReference type="SAM" id="MobiDB-lite"/>
    </source>
</evidence>
<keyword evidence="4 12" id="KW-0328">Glycosyltransferase</keyword>
<dbReference type="InterPro" id="IPR001503">
    <property type="entry name" value="Glyco_trans_10"/>
</dbReference>
<evidence type="ECO:0000256" key="1">
    <source>
        <dbReference type="ARBA" id="ARBA00004447"/>
    </source>
</evidence>
<keyword evidence="11" id="KW-0325">Glycoprotein</keyword>